<evidence type="ECO:0000313" key="3">
    <source>
        <dbReference type="Proteomes" id="UP000628775"/>
    </source>
</evidence>
<evidence type="ECO:0000256" key="1">
    <source>
        <dbReference type="SAM" id="MobiDB-lite"/>
    </source>
</evidence>
<dbReference type="AlphaFoldDB" id="A0A8J2YEQ4"/>
<feature type="compositionally biased region" description="Acidic residues" evidence="1">
    <location>
        <begin position="21"/>
        <end position="32"/>
    </location>
</feature>
<accession>A0A8J2YEQ4</accession>
<organism evidence="2 3">
    <name type="scientific">Pullulanibacillus camelliae</name>
    <dbReference type="NCBI Taxonomy" id="1707096"/>
    <lineage>
        <taxon>Bacteria</taxon>
        <taxon>Bacillati</taxon>
        <taxon>Bacillota</taxon>
        <taxon>Bacilli</taxon>
        <taxon>Bacillales</taxon>
        <taxon>Sporolactobacillaceae</taxon>
        <taxon>Pullulanibacillus</taxon>
    </lineage>
</organism>
<reference evidence="2" key="1">
    <citation type="journal article" date="2014" name="Int. J. Syst. Evol. Microbiol.">
        <title>Complete genome sequence of Corynebacterium casei LMG S-19264T (=DSM 44701T), isolated from a smear-ripened cheese.</title>
        <authorList>
            <consortium name="US DOE Joint Genome Institute (JGI-PGF)"/>
            <person name="Walter F."/>
            <person name="Albersmeier A."/>
            <person name="Kalinowski J."/>
            <person name="Ruckert C."/>
        </authorList>
    </citation>
    <scope>NUCLEOTIDE SEQUENCE</scope>
    <source>
        <strain evidence="2">CGMCC 1.15371</strain>
    </source>
</reference>
<protein>
    <submittedName>
        <fullName evidence="2">Uncharacterized protein</fullName>
    </submittedName>
</protein>
<dbReference type="RefSeq" id="WP_188688399.1">
    <property type="nucleotide sequence ID" value="NZ_BMIR01000001.1"/>
</dbReference>
<name>A0A8J2YEQ4_9BACL</name>
<dbReference type="EMBL" id="BMIR01000001">
    <property type="protein sequence ID" value="GGE29059.1"/>
    <property type="molecule type" value="Genomic_DNA"/>
</dbReference>
<keyword evidence="3" id="KW-1185">Reference proteome</keyword>
<evidence type="ECO:0000313" key="2">
    <source>
        <dbReference type="EMBL" id="GGE29059.1"/>
    </source>
</evidence>
<proteinExistence type="predicted"/>
<feature type="compositionally biased region" description="Basic and acidic residues" evidence="1">
    <location>
        <begin position="1"/>
        <end position="13"/>
    </location>
</feature>
<comment type="caution">
    <text evidence="2">The sequence shown here is derived from an EMBL/GenBank/DDBJ whole genome shotgun (WGS) entry which is preliminary data.</text>
</comment>
<feature type="region of interest" description="Disordered" evidence="1">
    <location>
        <begin position="1"/>
        <end position="57"/>
    </location>
</feature>
<dbReference type="Proteomes" id="UP000628775">
    <property type="component" value="Unassembled WGS sequence"/>
</dbReference>
<reference evidence="2" key="2">
    <citation type="submission" date="2020-09" db="EMBL/GenBank/DDBJ databases">
        <authorList>
            <person name="Sun Q."/>
            <person name="Zhou Y."/>
        </authorList>
    </citation>
    <scope>NUCLEOTIDE SEQUENCE</scope>
    <source>
        <strain evidence="2">CGMCC 1.15371</strain>
    </source>
</reference>
<sequence>MDKKGKPLAESKKPTIANGIDNDEELEAEATDEEIRRGESTTVTKLIYDEYDPSPNQ</sequence>
<gene>
    <name evidence="2" type="ORF">GCM10011391_04490</name>
</gene>